<dbReference type="EC" id="5.4.99.12" evidence="4"/>
<dbReference type="Proteomes" id="UP000620366">
    <property type="component" value="Unassembled WGS sequence"/>
</dbReference>
<dbReference type="InterPro" id="IPR020094">
    <property type="entry name" value="TruA/RsuA/RluB/E/F_N"/>
</dbReference>
<organism evidence="9 10">
    <name type="scientific">Feifania hominis</name>
    <dbReference type="NCBI Taxonomy" id="2763660"/>
    <lineage>
        <taxon>Bacteria</taxon>
        <taxon>Bacillati</taxon>
        <taxon>Bacillota</taxon>
        <taxon>Clostridia</taxon>
        <taxon>Eubacteriales</taxon>
        <taxon>Feifaniaceae</taxon>
        <taxon>Feifania</taxon>
    </lineage>
</organism>
<gene>
    <name evidence="4 9" type="primary">truA</name>
    <name evidence="9" type="ORF">H8695_01940</name>
</gene>
<name>A0A926HTM6_9FIRM</name>
<dbReference type="FunFam" id="3.30.70.580:FF:000001">
    <property type="entry name" value="tRNA pseudouridine synthase A"/>
    <property type="match status" value="1"/>
</dbReference>
<keyword evidence="3 4" id="KW-0413">Isomerase</keyword>
<comment type="function">
    <text evidence="4">Formation of pseudouridine at positions 38, 39 and 40 in the anticodon stem and loop of transfer RNAs.</text>
</comment>
<dbReference type="HAMAP" id="MF_00171">
    <property type="entry name" value="TruA"/>
    <property type="match status" value="1"/>
</dbReference>
<dbReference type="GO" id="GO:0160147">
    <property type="term" value="F:tRNA pseudouridine(38-40) synthase activity"/>
    <property type="evidence" value="ECO:0007669"/>
    <property type="project" value="UniProtKB-EC"/>
</dbReference>
<evidence type="ECO:0000256" key="7">
    <source>
        <dbReference type="RuleBase" id="RU003792"/>
    </source>
</evidence>
<dbReference type="PIRSF" id="PIRSF001430">
    <property type="entry name" value="tRNA_psdUrid_synth"/>
    <property type="match status" value="1"/>
</dbReference>
<dbReference type="EMBL" id="JACRSP010000001">
    <property type="protein sequence ID" value="MBC8535458.1"/>
    <property type="molecule type" value="Genomic_DNA"/>
</dbReference>
<evidence type="ECO:0000256" key="2">
    <source>
        <dbReference type="ARBA" id="ARBA00022694"/>
    </source>
</evidence>
<evidence type="ECO:0000256" key="3">
    <source>
        <dbReference type="ARBA" id="ARBA00023235"/>
    </source>
</evidence>
<accession>A0A926HTM6</accession>
<dbReference type="Gene3D" id="3.30.70.580">
    <property type="entry name" value="Pseudouridine synthase I, catalytic domain, N-terminal subdomain"/>
    <property type="match status" value="1"/>
</dbReference>
<dbReference type="Gene3D" id="3.30.70.660">
    <property type="entry name" value="Pseudouridine synthase I, catalytic domain, C-terminal subdomain"/>
    <property type="match status" value="1"/>
</dbReference>
<comment type="similarity">
    <text evidence="1 4 7">Belongs to the tRNA pseudouridine synthase TruA family.</text>
</comment>
<dbReference type="InterPro" id="IPR001406">
    <property type="entry name" value="PsdUridine_synth_TruA"/>
</dbReference>
<dbReference type="InterPro" id="IPR020097">
    <property type="entry name" value="PsdUridine_synth_TruA_a/b_dom"/>
</dbReference>
<dbReference type="AlphaFoldDB" id="A0A926HTM6"/>
<keyword evidence="10" id="KW-1185">Reference proteome</keyword>
<evidence type="ECO:0000313" key="9">
    <source>
        <dbReference type="EMBL" id="MBC8535458.1"/>
    </source>
</evidence>
<feature type="binding site" evidence="4 6">
    <location>
        <position position="110"/>
    </location>
    <ligand>
        <name>substrate</name>
    </ligand>
</feature>
<reference evidence="9" key="1">
    <citation type="submission" date="2020-08" db="EMBL/GenBank/DDBJ databases">
        <title>Genome public.</title>
        <authorList>
            <person name="Liu C."/>
            <person name="Sun Q."/>
        </authorList>
    </citation>
    <scope>NUCLEOTIDE SEQUENCE</scope>
    <source>
        <strain evidence="9">BX7</strain>
    </source>
</reference>
<dbReference type="Pfam" id="PF01416">
    <property type="entry name" value="PseudoU_synth_1"/>
    <property type="match status" value="2"/>
</dbReference>
<dbReference type="NCBIfam" id="TIGR00071">
    <property type="entry name" value="hisT_truA"/>
    <property type="match status" value="1"/>
</dbReference>
<dbReference type="SUPFAM" id="SSF55120">
    <property type="entry name" value="Pseudouridine synthase"/>
    <property type="match status" value="1"/>
</dbReference>
<evidence type="ECO:0000313" key="10">
    <source>
        <dbReference type="Proteomes" id="UP000620366"/>
    </source>
</evidence>
<sequence>MRTICLTIGFDGTEYHGYQIQRGKRTVQGTLQQAVRLVLPGTVSVTGCGRTDAGVHAQVYYVRVVTQSEMPLRKIPLALTANLPDDITVYRASEMPADFHPRYSMQSKEYTYRIWNRRTRNPFLLRYAYHVPRAVNREAMRLAARGFLGTHDFRCCQSAGSDQEDTVRTIYECELTERGDLLELRIRGSGFLYNMVRIIAGTVLEAGLGRMDPAAVATILAGGERAQMGPTLPAHGLAMTAVTYKEGFVP</sequence>
<dbReference type="RefSeq" id="WP_249299187.1">
    <property type="nucleotide sequence ID" value="NZ_JACRSP010000001.1"/>
</dbReference>
<evidence type="ECO:0000256" key="1">
    <source>
        <dbReference type="ARBA" id="ARBA00009375"/>
    </source>
</evidence>
<dbReference type="CDD" id="cd02570">
    <property type="entry name" value="PseudoU_synth_EcTruA"/>
    <property type="match status" value="1"/>
</dbReference>
<comment type="subunit">
    <text evidence="4">Homodimer.</text>
</comment>
<comment type="catalytic activity">
    <reaction evidence="4 7">
        <text>uridine(38/39/40) in tRNA = pseudouridine(38/39/40) in tRNA</text>
        <dbReference type="Rhea" id="RHEA:22376"/>
        <dbReference type="Rhea" id="RHEA-COMP:10085"/>
        <dbReference type="Rhea" id="RHEA-COMP:10087"/>
        <dbReference type="ChEBI" id="CHEBI:65314"/>
        <dbReference type="ChEBI" id="CHEBI:65315"/>
        <dbReference type="EC" id="5.4.99.12"/>
    </reaction>
</comment>
<evidence type="ECO:0000256" key="6">
    <source>
        <dbReference type="PIRSR" id="PIRSR001430-2"/>
    </source>
</evidence>
<evidence type="ECO:0000256" key="4">
    <source>
        <dbReference type="HAMAP-Rule" id="MF_00171"/>
    </source>
</evidence>
<evidence type="ECO:0000259" key="8">
    <source>
        <dbReference type="Pfam" id="PF01416"/>
    </source>
</evidence>
<comment type="caution">
    <text evidence="4">Lacks conserved residue(s) required for the propagation of feature annotation.</text>
</comment>
<feature type="active site" description="Nucleophile" evidence="4 5">
    <location>
        <position position="52"/>
    </location>
</feature>
<feature type="domain" description="Pseudouridine synthase I TruA alpha/beta" evidence="8">
    <location>
        <begin position="10"/>
        <end position="104"/>
    </location>
</feature>
<keyword evidence="2 4" id="KW-0819">tRNA processing</keyword>
<evidence type="ECO:0000256" key="5">
    <source>
        <dbReference type="PIRSR" id="PIRSR001430-1"/>
    </source>
</evidence>
<dbReference type="InterPro" id="IPR020103">
    <property type="entry name" value="PsdUridine_synth_cat_dom_sf"/>
</dbReference>
<proteinExistence type="inferred from homology"/>
<dbReference type="GO" id="GO:0031119">
    <property type="term" value="P:tRNA pseudouridine synthesis"/>
    <property type="evidence" value="ECO:0007669"/>
    <property type="project" value="UniProtKB-UniRule"/>
</dbReference>
<dbReference type="PANTHER" id="PTHR11142">
    <property type="entry name" value="PSEUDOURIDYLATE SYNTHASE"/>
    <property type="match status" value="1"/>
</dbReference>
<dbReference type="InterPro" id="IPR020095">
    <property type="entry name" value="PsdUridine_synth_TruA_C"/>
</dbReference>
<protein>
    <recommendedName>
        <fullName evidence="4">tRNA pseudouridine synthase A</fullName>
        <ecNumber evidence="4">5.4.99.12</ecNumber>
    </recommendedName>
    <alternativeName>
        <fullName evidence="4">tRNA pseudouridine(38-40) synthase</fullName>
    </alternativeName>
    <alternativeName>
        <fullName evidence="4">tRNA pseudouridylate synthase I</fullName>
    </alternativeName>
    <alternativeName>
        <fullName evidence="4">tRNA-uridine isomerase I</fullName>
    </alternativeName>
</protein>
<feature type="domain" description="Pseudouridine synthase I TruA alpha/beta" evidence="8">
    <location>
        <begin position="143"/>
        <end position="244"/>
    </location>
</feature>
<comment type="caution">
    <text evidence="9">The sequence shown here is derived from an EMBL/GenBank/DDBJ whole genome shotgun (WGS) entry which is preliminary data.</text>
</comment>
<dbReference type="GO" id="GO:0003723">
    <property type="term" value="F:RNA binding"/>
    <property type="evidence" value="ECO:0007669"/>
    <property type="project" value="InterPro"/>
</dbReference>
<dbReference type="PANTHER" id="PTHR11142:SF0">
    <property type="entry name" value="TRNA PSEUDOURIDINE SYNTHASE-LIKE 1"/>
    <property type="match status" value="1"/>
</dbReference>